<evidence type="ECO:0000313" key="6">
    <source>
        <dbReference type="Proteomes" id="UP001410795"/>
    </source>
</evidence>
<protein>
    <recommendedName>
        <fullName evidence="4">Transcriptional regulator LacI/GalR-like sensor domain-containing protein</fullName>
    </recommendedName>
</protein>
<dbReference type="Gene3D" id="3.40.50.2300">
    <property type="match status" value="2"/>
</dbReference>
<name>A0ABP7BU28_9MICO</name>
<gene>
    <name evidence="5" type="ORF">GCM10022202_31430</name>
</gene>
<accession>A0ABP7BU28</accession>
<keyword evidence="6" id="KW-1185">Reference proteome</keyword>
<organism evidence="5 6">
    <name type="scientific">Microbacterium marinilacus</name>
    <dbReference type="NCBI Taxonomy" id="415209"/>
    <lineage>
        <taxon>Bacteria</taxon>
        <taxon>Bacillati</taxon>
        <taxon>Actinomycetota</taxon>
        <taxon>Actinomycetes</taxon>
        <taxon>Micrococcales</taxon>
        <taxon>Microbacteriaceae</taxon>
        <taxon>Microbacterium</taxon>
    </lineage>
</organism>
<dbReference type="EMBL" id="BAAAYV010000024">
    <property type="protein sequence ID" value="GAA3667065.1"/>
    <property type="molecule type" value="Genomic_DNA"/>
</dbReference>
<reference evidence="6" key="1">
    <citation type="journal article" date="2019" name="Int. J. Syst. Evol. Microbiol.">
        <title>The Global Catalogue of Microorganisms (GCM) 10K type strain sequencing project: providing services to taxonomists for standard genome sequencing and annotation.</title>
        <authorList>
            <consortium name="The Broad Institute Genomics Platform"/>
            <consortium name="The Broad Institute Genome Sequencing Center for Infectious Disease"/>
            <person name="Wu L."/>
            <person name="Ma J."/>
        </authorList>
    </citation>
    <scope>NUCLEOTIDE SEQUENCE [LARGE SCALE GENOMIC DNA]</scope>
    <source>
        <strain evidence="6">JCM 16546</strain>
    </source>
</reference>
<dbReference type="InterPro" id="IPR028082">
    <property type="entry name" value="Peripla_BP_I"/>
</dbReference>
<dbReference type="SUPFAM" id="SSF53822">
    <property type="entry name" value="Periplasmic binding protein-like I"/>
    <property type="match status" value="1"/>
</dbReference>
<keyword evidence="3" id="KW-0804">Transcription</keyword>
<evidence type="ECO:0000256" key="2">
    <source>
        <dbReference type="ARBA" id="ARBA00023125"/>
    </source>
</evidence>
<evidence type="ECO:0000256" key="1">
    <source>
        <dbReference type="ARBA" id="ARBA00023015"/>
    </source>
</evidence>
<keyword evidence="2" id="KW-0238">DNA-binding</keyword>
<proteinExistence type="predicted"/>
<dbReference type="Pfam" id="PF13377">
    <property type="entry name" value="Peripla_BP_3"/>
    <property type="match status" value="1"/>
</dbReference>
<dbReference type="InterPro" id="IPR046335">
    <property type="entry name" value="LacI/GalR-like_sensor"/>
</dbReference>
<dbReference type="Proteomes" id="UP001410795">
    <property type="component" value="Unassembled WGS sequence"/>
</dbReference>
<evidence type="ECO:0000313" key="5">
    <source>
        <dbReference type="EMBL" id="GAA3667065.1"/>
    </source>
</evidence>
<evidence type="ECO:0000259" key="4">
    <source>
        <dbReference type="Pfam" id="PF13377"/>
    </source>
</evidence>
<evidence type="ECO:0000256" key="3">
    <source>
        <dbReference type="ARBA" id="ARBA00023163"/>
    </source>
</evidence>
<feature type="domain" description="Transcriptional regulator LacI/GalR-like sensor" evidence="4">
    <location>
        <begin position="15"/>
        <end position="76"/>
    </location>
</feature>
<keyword evidence="1" id="KW-0805">Transcription regulation</keyword>
<comment type="caution">
    <text evidence="5">The sequence shown here is derived from an EMBL/GenBank/DDBJ whole genome shotgun (WGS) entry which is preliminary data.</text>
</comment>
<sequence length="76" mass="8326">MWQHFRAHGDGREGRVALVGYDDGTVAETIGLTTVRQPFEESGAAAMTLMLEEIMAGAREPRTLILQPELVIRAST</sequence>